<feature type="compositionally biased region" description="Polar residues" evidence="6">
    <location>
        <begin position="568"/>
        <end position="578"/>
    </location>
</feature>
<comment type="caution">
    <text evidence="8">The sequence shown here is derived from an EMBL/GenBank/DDBJ whole genome shotgun (WGS) entry which is preliminary data.</text>
</comment>
<feature type="compositionally biased region" description="Polar residues" evidence="6">
    <location>
        <begin position="1791"/>
        <end position="1815"/>
    </location>
</feature>
<dbReference type="PANTHER" id="PTHR47695:SF3">
    <property type="entry name" value="PID DOMAIN-CONTAINING PROTEIN"/>
    <property type="match status" value="1"/>
</dbReference>
<feature type="region of interest" description="Disordered" evidence="6">
    <location>
        <begin position="814"/>
        <end position="1021"/>
    </location>
</feature>
<evidence type="ECO:0000256" key="5">
    <source>
        <dbReference type="ARBA" id="ARBA00022782"/>
    </source>
</evidence>
<accession>A0A226D5I4</accession>
<feature type="compositionally biased region" description="Basic and acidic residues" evidence="6">
    <location>
        <begin position="1325"/>
        <end position="1344"/>
    </location>
</feature>
<feature type="compositionally biased region" description="Basic and acidic residues" evidence="6">
    <location>
        <begin position="110"/>
        <end position="121"/>
    </location>
</feature>
<feature type="region of interest" description="Disordered" evidence="6">
    <location>
        <begin position="675"/>
        <end position="802"/>
    </location>
</feature>
<feature type="compositionally biased region" description="Polar residues" evidence="6">
    <location>
        <begin position="1708"/>
        <end position="1724"/>
    </location>
</feature>
<feature type="compositionally biased region" description="Low complexity" evidence="6">
    <location>
        <begin position="845"/>
        <end position="858"/>
    </location>
</feature>
<feature type="compositionally biased region" description="Low complexity" evidence="6">
    <location>
        <begin position="1754"/>
        <end position="1763"/>
    </location>
</feature>
<feature type="compositionally biased region" description="Basic and acidic residues" evidence="6">
    <location>
        <begin position="1926"/>
        <end position="1944"/>
    </location>
</feature>
<feature type="compositionally biased region" description="Basic and acidic residues" evidence="6">
    <location>
        <begin position="54"/>
        <end position="66"/>
    </location>
</feature>
<gene>
    <name evidence="8" type="ORF">Fcan01_24753</name>
</gene>
<dbReference type="PANTHER" id="PTHR47695">
    <property type="entry name" value="PID DOMAIN-CONTAINING PROTEIN"/>
    <property type="match status" value="1"/>
</dbReference>
<feature type="region of interest" description="Disordered" evidence="6">
    <location>
        <begin position="1"/>
        <end position="141"/>
    </location>
</feature>
<dbReference type="EMBL" id="LNIX01000033">
    <property type="protein sequence ID" value="OXA40479.1"/>
    <property type="molecule type" value="Genomic_DNA"/>
</dbReference>
<dbReference type="STRING" id="158441.A0A226D5I4"/>
<evidence type="ECO:0000256" key="1">
    <source>
        <dbReference type="ARBA" id="ARBA00004496"/>
    </source>
</evidence>
<sequence>MFKSKTASTYSPAGESSKNNNSTGNGGPTSTISEEDGTTTTTTNGPLAEGSVDVGKEAKEKKDKSSWVKTIGMRTLRMRRSTDSRSSRLSLPSFASLDRPGKSKKNKTGKGGDESSSKDSTEPQYGIITDSSTTHIPTNNVLNSNLSDQTITGGGDHVKVSCGGSGDNSTAASSSFLNESSPSFGSGTLNTKKSKDAAATGTAAAAGTGENSDKHDPARFLGEGLTFKGKLIGVLEVSGPRGDRICQEALSDLKMAVKAAGEHKQKVTVHVALDGLRIRDEKTGDCLYHHQVHKISFIAQDLTDTRAFGYIFGSPDTGHRFFGIKTEKSASQVVISMRDLFQVVFDFKKKEIEKAKQQLEMQQKFLATRAQETAPPSKKTEPKFAIAETYIEGAGAAGISRPVPNRVAPEVDLLNLEVELTSLQEGLDNIHHNLQESLPFRGSTASISSDPMNPMPKRSSVSSSNANNTTPVPSVFGGGVSDPFGDSFSSFDPFTETSGPYPSATNFQLGTTSSKVGGSALTCSFTSDPFAQVDPFPKYPGDTDFFNSDPFDSPSGPMSFSFPAPEAINTSFRNSSDSSDVRLQRGGNINGGSPAPRPKFSDNHQQEKVGGKEKVGWTASFEDNFVPETAADSVIGMSNKPHRDVFKALDPLEVRRGPAASGFTEMSVTKMQQYSMDGGGQHLPNSFSSNFSPSTNNQNNAASSELELKTPVSTFNARAESPPNYSPPPPPRVTGSPNPLSSQSGGNNNTHQVPHILPPATSSPRLGKKKSPQILKQISIAESTLSSSSSSPNKAAFPTNRATTLRIGKTFTMDSSFKDDIPNLSPPPRPPHGQQTGGGIGVSGGTLKSGSSSLSSALPRPTSGSSDKGKKLPGNVSVIGLPPEPPPRPLQSSSSTTVSNHPLQLVSPPPPLPPKKQSLSSTMSTPLGLKQHDSKKPLAATFSSRSATSESNDLPLPLPLRKVHHGGAVSSEQQSNLSSALHNSGGGGRYAVPESNRPFTTSSPHTQRRAVPPPISTPAEGKVALSMEQALTQVASLSLRDLAVQLELPVDQLSSYTIQQLAHKLTEMNLSKKTGGRYGEISEPNSSSHQFADNKSDFGGFDDDFSTASAPPRVSVQKGPPSGFDRYAVFRELALEDASGFSIVNNVGSMDRSINSDDDEQSTTTLEKQFASDRESSSERTLQADDLTEPTHLKSASFATANMANTMDDVTDVNFSDDQDNGKFTLDDDDDDIIAAGFVKNEWATFESNFDDQFAMTALVKAEEGNESPWDSDDGAGGVVQKSNVITNLPPQHQHNNDQRSPRQPHDHFDFKPFEKPPELVQSAAKERVNQRKYSEDDGGDGRFKSTSTPEGIRSPATPGQFQRQSSGSSRQSERSSGGGGGGGNNPPATGGKVSDYSDSGKGGPGGGGGDRPRRHRQDLDRSWEFDREGRDGSGRYNRERGGDRDRDRDRDYRPDSRSSYTSIPRKYRNGDSGDEDNSVRRVKSRVMSGSGGGGGTYRRRSKDYDREEGEDEDDDRSYASHHSNYSSTRRHRRYPSAKYYYSRSGRGGDRRGGGGGGAGSPDRYSNHESDDESMEEELYTRKRDRENYAREREYYERHHRPRPNSGSSTGGKQRYSPRHPDHYYRRSDRRRYKDDEDYGDSREFSEYSGEDDHPSSHSHHGGHRRVRAKRSTHYRDRDAREVPRGHYYTNSPSSRSDEAEKEPDTPGKSSKVSSQRRPNSGKDSTSRGGGGDERRRGESPEHYGSRRQEKEYSSSSRRYQSELALNSKLQDSPKLSSLNFEDDFGAYSLPSDNNPKSRNASISSPPLPQDNNHANAVVTDLVIDESPVVQNDSISKPDDLDNKKSNSPFEDDFGSQANGASEPPNLLIIDDDEAKQSESVDTVVKSIEELDLKIITSNENGIDDAGKVDTFPPETESKVFTYSGRRLESIKSEEEKSNDDSHSHSQNSEGIVQMKKSDSFNIFKQNKDPFGDDEFFT</sequence>
<feature type="region of interest" description="Disordered" evidence="6">
    <location>
        <begin position="162"/>
        <end position="192"/>
    </location>
</feature>
<evidence type="ECO:0000313" key="8">
    <source>
        <dbReference type="EMBL" id="OXA40479.1"/>
    </source>
</evidence>
<protein>
    <submittedName>
        <fullName evidence="8">Protein disabled</fullName>
    </submittedName>
</protein>
<feature type="compositionally biased region" description="Polar residues" evidence="6">
    <location>
        <begin position="774"/>
        <end position="785"/>
    </location>
</feature>
<feature type="compositionally biased region" description="Basic and acidic residues" evidence="6">
    <location>
        <begin position="1731"/>
        <end position="1753"/>
    </location>
</feature>
<feature type="compositionally biased region" description="Basic residues" evidence="6">
    <location>
        <begin position="1657"/>
        <end position="1673"/>
    </location>
</feature>
<feature type="compositionally biased region" description="Low complexity" evidence="6">
    <location>
        <begin position="14"/>
        <end position="31"/>
    </location>
</feature>
<feature type="compositionally biased region" description="Basic and acidic residues" evidence="6">
    <location>
        <begin position="599"/>
        <end position="613"/>
    </location>
</feature>
<feature type="region of interest" description="Disordered" evidence="6">
    <location>
        <begin position="1924"/>
        <end position="1978"/>
    </location>
</feature>
<feature type="compositionally biased region" description="Basic and acidic residues" evidence="6">
    <location>
        <begin position="1674"/>
        <end position="1685"/>
    </location>
</feature>
<keyword evidence="5" id="KW-0221">Differentiation</keyword>
<reference evidence="8 9" key="1">
    <citation type="submission" date="2015-12" db="EMBL/GenBank/DDBJ databases">
        <title>The genome of Folsomia candida.</title>
        <authorList>
            <person name="Faddeeva A."/>
            <person name="Derks M.F."/>
            <person name="Anvar Y."/>
            <person name="Smit S."/>
            <person name="Van Straalen N."/>
            <person name="Roelofs D."/>
        </authorList>
    </citation>
    <scope>NUCLEOTIDE SEQUENCE [LARGE SCALE GENOMIC DNA]</scope>
    <source>
        <strain evidence="8 9">VU population</strain>
        <tissue evidence="8">Whole body</tissue>
    </source>
</reference>
<evidence type="ECO:0000256" key="3">
    <source>
        <dbReference type="ARBA" id="ARBA00022490"/>
    </source>
</evidence>
<feature type="compositionally biased region" description="Polar residues" evidence="6">
    <location>
        <begin position="735"/>
        <end position="752"/>
    </location>
</feature>
<feature type="compositionally biased region" description="Acidic residues" evidence="6">
    <location>
        <begin position="1507"/>
        <end position="1516"/>
    </location>
</feature>
<keyword evidence="3" id="KW-0963">Cytoplasm</keyword>
<evidence type="ECO:0000256" key="6">
    <source>
        <dbReference type="SAM" id="MobiDB-lite"/>
    </source>
</evidence>
<evidence type="ECO:0000256" key="4">
    <source>
        <dbReference type="ARBA" id="ARBA00022553"/>
    </source>
</evidence>
<feature type="compositionally biased region" description="Polar residues" evidence="6">
    <location>
        <begin position="1764"/>
        <end position="1780"/>
    </location>
</feature>
<dbReference type="OMA" id="MANTMDD"/>
<evidence type="ECO:0000313" key="9">
    <source>
        <dbReference type="Proteomes" id="UP000198287"/>
    </source>
</evidence>
<evidence type="ECO:0000256" key="2">
    <source>
        <dbReference type="ARBA" id="ARBA00022473"/>
    </source>
</evidence>
<organism evidence="8 9">
    <name type="scientific">Folsomia candida</name>
    <name type="common">Springtail</name>
    <dbReference type="NCBI Taxonomy" id="158441"/>
    <lineage>
        <taxon>Eukaryota</taxon>
        <taxon>Metazoa</taxon>
        <taxon>Ecdysozoa</taxon>
        <taxon>Arthropoda</taxon>
        <taxon>Hexapoda</taxon>
        <taxon>Collembola</taxon>
        <taxon>Entomobryomorpha</taxon>
        <taxon>Isotomoidea</taxon>
        <taxon>Isotomidae</taxon>
        <taxon>Proisotominae</taxon>
        <taxon>Folsomia</taxon>
    </lineage>
</organism>
<keyword evidence="4" id="KW-0597">Phosphoprotein</keyword>
<feature type="compositionally biased region" description="Polar residues" evidence="6">
    <location>
        <begin position="1"/>
        <end position="11"/>
    </location>
</feature>
<feature type="region of interest" description="Disordered" evidence="6">
    <location>
        <begin position="1288"/>
        <end position="1881"/>
    </location>
</feature>
<dbReference type="Gene3D" id="2.30.29.30">
    <property type="entry name" value="Pleckstrin-homology domain (PH domain)/Phosphotyrosine-binding domain (PTB)"/>
    <property type="match status" value="1"/>
</dbReference>
<feature type="compositionally biased region" description="Low complexity" evidence="6">
    <location>
        <begin position="1360"/>
        <end position="1371"/>
    </location>
</feature>
<comment type="subcellular location">
    <subcellularLocation>
        <location evidence="1">Cytoplasm</location>
    </subcellularLocation>
</comment>
<dbReference type="SUPFAM" id="SSF50729">
    <property type="entry name" value="PH domain-like"/>
    <property type="match status" value="1"/>
</dbReference>
<feature type="compositionally biased region" description="Polar residues" evidence="6">
    <location>
        <begin position="970"/>
        <end position="982"/>
    </location>
</feature>
<feature type="region of interest" description="Disordered" evidence="6">
    <location>
        <begin position="441"/>
        <end position="478"/>
    </location>
</feature>
<name>A0A226D5I4_FOLCA</name>
<feature type="compositionally biased region" description="Polar residues" evidence="6">
    <location>
        <begin position="1083"/>
        <end position="1093"/>
    </location>
</feature>
<feature type="compositionally biased region" description="Gly residues" evidence="6">
    <location>
        <begin position="1401"/>
        <end position="1410"/>
    </location>
</feature>
<keyword evidence="2" id="KW-0217">Developmental protein</keyword>
<feature type="compositionally biased region" description="Gly residues" evidence="6">
    <location>
        <begin position="835"/>
        <end position="844"/>
    </location>
</feature>
<dbReference type="InterPro" id="IPR048561">
    <property type="entry name" value="Dab_PTB"/>
</dbReference>
<feature type="compositionally biased region" description="Polar residues" evidence="6">
    <location>
        <begin position="941"/>
        <end position="952"/>
    </location>
</feature>
<proteinExistence type="predicted"/>
<feature type="compositionally biased region" description="Polar residues" evidence="6">
    <location>
        <begin position="129"/>
        <end position="141"/>
    </location>
</feature>
<dbReference type="SMART" id="SM00462">
    <property type="entry name" value="PTB"/>
    <property type="match status" value="1"/>
</dbReference>
<dbReference type="InterPro" id="IPR011993">
    <property type="entry name" value="PH-like_dom_sf"/>
</dbReference>
<dbReference type="InterPro" id="IPR006020">
    <property type="entry name" value="PTB/PI_dom"/>
</dbReference>
<feature type="compositionally biased region" description="Basic and acidic residues" evidence="6">
    <location>
        <begin position="1696"/>
        <end position="1706"/>
    </location>
</feature>
<dbReference type="GO" id="GO:0005737">
    <property type="term" value="C:cytoplasm"/>
    <property type="evidence" value="ECO:0007669"/>
    <property type="project" value="UniProtKB-SubCell"/>
</dbReference>
<dbReference type="GO" id="GO:0030154">
    <property type="term" value="P:cell differentiation"/>
    <property type="evidence" value="ECO:0007669"/>
    <property type="project" value="UniProtKB-KW"/>
</dbReference>
<feature type="compositionally biased region" description="Basic and acidic residues" evidence="6">
    <location>
        <begin position="1579"/>
        <end position="1597"/>
    </location>
</feature>
<evidence type="ECO:0000259" key="7">
    <source>
        <dbReference type="PROSITE" id="PS01179"/>
    </source>
</evidence>
<feature type="compositionally biased region" description="Low complexity" evidence="6">
    <location>
        <begin position="684"/>
        <end position="700"/>
    </location>
</feature>
<feature type="compositionally biased region" description="Basic and acidic residues" evidence="6">
    <location>
        <begin position="1295"/>
        <end position="1318"/>
    </location>
</feature>
<dbReference type="Pfam" id="PF00640">
    <property type="entry name" value="PID"/>
    <property type="match status" value="1"/>
</dbReference>
<feature type="compositionally biased region" description="Basic and acidic residues" evidence="6">
    <location>
        <begin position="1619"/>
        <end position="1656"/>
    </location>
</feature>
<feature type="region of interest" description="Disordered" evidence="6">
    <location>
        <begin position="564"/>
        <end position="613"/>
    </location>
</feature>
<dbReference type="Proteomes" id="UP000198287">
    <property type="component" value="Unassembled WGS sequence"/>
</dbReference>
<feature type="compositionally biased region" description="Low complexity" evidence="6">
    <location>
        <begin position="169"/>
        <end position="186"/>
    </location>
</feature>
<feature type="domain" description="PID" evidence="7">
    <location>
        <begin position="221"/>
        <end position="358"/>
    </location>
</feature>
<feature type="compositionally biased region" description="Basic and acidic residues" evidence="6">
    <location>
        <begin position="1836"/>
        <end position="1845"/>
    </location>
</feature>
<dbReference type="CDD" id="cd01215">
    <property type="entry name" value="PTB_Dab"/>
    <property type="match status" value="1"/>
</dbReference>
<keyword evidence="9" id="KW-1185">Reference proteome</keyword>
<dbReference type="FunFam" id="2.30.29.30:FF:000262">
    <property type="entry name" value="Disabled, isoform F"/>
    <property type="match status" value="1"/>
</dbReference>
<feature type="compositionally biased region" description="Basic and acidic residues" evidence="6">
    <location>
        <begin position="1418"/>
        <end position="1457"/>
    </location>
</feature>
<dbReference type="PROSITE" id="PS01179">
    <property type="entry name" value="PID"/>
    <property type="match status" value="1"/>
</dbReference>
<feature type="region of interest" description="Disordered" evidence="6">
    <location>
        <begin position="1079"/>
        <end position="1121"/>
    </location>
</feature>
<dbReference type="OrthoDB" id="10069833at2759"/>
<feature type="compositionally biased region" description="Low complexity" evidence="6">
    <location>
        <begin position="459"/>
        <end position="478"/>
    </location>
</feature>